<dbReference type="AlphaFoldDB" id="A0AAV7NR98"/>
<organism evidence="1 2">
    <name type="scientific">Pleurodeles waltl</name>
    <name type="common">Iberian ribbed newt</name>
    <dbReference type="NCBI Taxonomy" id="8319"/>
    <lineage>
        <taxon>Eukaryota</taxon>
        <taxon>Metazoa</taxon>
        <taxon>Chordata</taxon>
        <taxon>Craniata</taxon>
        <taxon>Vertebrata</taxon>
        <taxon>Euteleostomi</taxon>
        <taxon>Amphibia</taxon>
        <taxon>Batrachia</taxon>
        <taxon>Caudata</taxon>
        <taxon>Salamandroidea</taxon>
        <taxon>Salamandridae</taxon>
        <taxon>Pleurodelinae</taxon>
        <taxon>Pleurodeles</taxon>
    </lineage>
</organism>
<accession>A0AAV7NR98</accession>
<gene>
    <name evidence="1" type="ORF">NDU88_006211</name>
</gene>
<dbReference type="EMBL" id="JANPWB010000012">
    <property type="protein sequence ID" value="KAJ1118016.1"/>
    <property type="molecule type" value="Genomic_DNA"/>
</dbReference>
<evidence type="ECO:0000313" key="1">
    <source>
        <dbReference type="EMBL" id="KAJ1118016.1"/>
    </source>
</evidence>
<keyword evidence="2" id="KW-1185">Reference proteome</keyword>
<comment type="caution">
    <text evidence="1">The sequence shown here is derived from an EMBL/GenBank/DDBJ whole genome shotgun (WGS) entry which is preliminary data.</text>
</comment>
<sequence length="74" mass="8932">MTLDRRWQRRWWCKSRGQRTKNREAQSTRMRSIGKGRSYVQQKGDFLSFPLFWEVTYTRARGRHTQEGLTPVVA</sequence>
<proteinExistence type="predicted"/>
<protein>
    <submittedName>
        <fullName evidence="1">Uncharacterized protein</fullName>
    </submittedName>
</protein>
<name>A0AAV7NR98_PLEWA</name>
<dbReference type="Proteomes" id="UP001066276">
    <property type="component" value="Chromosome 8"/>
</dbReference>
<reference evidence="1" key="1">
    <citation type="journal article" date="2022" name="bioRxiv">
        <title>Sequencing and chromosome-scale assembly of the giantPleurodeles waltlgenome.</title>
        <authorList>
            <person name="Brown T."/>
            <person name="Elewa A."/>
            <person name="Iarovenko S."/>
            <person name="Subramanian E."/>
            <person name="Araus A.J."/>
            <person name="Petzold A."/>
            <person name="Susuki M."/>
            <person name="Suzuki K.-i.T."/>
            <person name="Hayashi T."/>
            <person name="Toyoda A."/>
            <person name="Oliveira C."/>
            <person name="Osipova E."/>
            <person name="Leigh N.D."/>
            <person name="Simon A."/>
            <person name="Yun M.H."/>
        </authorList>
    </citation>
    <scope>NUCLEOTIDE SEQUENCE</scope>
    <source>
        <strain evidence="1">20211129_DDA</strain>
        <tissue evidence="1">Liver</tissue>
    </source>
</reference>
<evidence type="ECO:0000313" key="2">
    <source>
        <dbReference type="Proteomes" id="UP001066276"/>
    </source>
</evidence>